<name>A0A249L5P6_9ACTN</name>
<keyword evidence="4 10" id="KW-1003">Cell membrane</keyword>
<dbReference type="GO" id="GO:0046677">
    <property type="term" value="P:response to antibiotic"/>
    <property type="evidence" value="ECO:0007669"/>
    <property type="project" value="UniProtKB-KW"/>
</dbReference>
<evidence type="ECO:0000256" key="6">
    <source>
        <dbReference type="ARBA" id="ARBA00022692"/>
    </source>
</evidence>
<keyword evidence="13" id="KW-1185">Reference proteome</keyword>
<proteinExistence type="inferred from homology"/>
<evidence type="ECO:0000313" key="12">
    <source>
        <dbReference type="EMBL" id="ASY24314.1"/>
    </source>
</evidence>
<dbReference type="EMBL" id="CP016779">
    <property type="protein sequence ID" value="ASY24314.1"/>
    <property type="molecule type" value="Genomic_DNA"/>
</dbReference>
<keyword evidence="7 10" id="KW-1133">Transmembrane helix</keyword>
<dbReference type="PANTHER" id="PTHR30413:SF8">
    <property type="entry name" value="TRANSPORT PERMEASE PROTEIN"/>
    <property type="match status" value="1"/>
</dbReference>
<evidence type="ECO:0000256" key="2">
    <source>
        <dbReference type="ARBA" id="ARBA00007783"/>
    </source>
</evidence>
<evidence type="ECO:0000256" key="1">
    <source>
        <dbReference type="ARBA" id="ARBA00004429"/>
    </source>
</evidence>
<dbReference type="AlphaFoldDB" id="A0A249L5P6"/>
<dbReference type="InterPro" id="IPR013525">
    <property type="entry name" value="ABC2_TM"/>
</dbReference>
<dbReference type="Proteomes" id="UP000217210">
    <property type="component" value="Chromosome"/>
</dbReference>
<reference evidence="12 13" key="1">
    <citation type="submission" date="2016-07" db="EMBL/GenBank/DDBJ databases">
        <title>High microdiversification within the ubiquitous acI lineage of Actinobacteria.</title>
        <authorList>
            <person name="Neuenschwander S.M."/>
            <person name="Salcher M."/>
            <person name="Ghai R."/>
            <person name="Pernthaler J."/>
        </authorList>
    </citation>
    <scope>NUCLEOTIDE SEQUENCE [LARGE SCALE GENOMIC DNA]</scope>
    <source>
        <strain evidence="12">MMS-IIB-91</strain>
    </source>
</reference>
<dbReference type="GO" id="GO:0043190">
    <property type="term" value="C:ATP-binding cassette (ABC) transporter complex"/>
    <property type="evidence" value="ECO:0007669"/>
    <property type="project" value="InterPro"/>
</dbReference>
<organism evidence="12 13">
    <name type="scientific">Candidatus Nanopelagicus abundans</name>
    <dbReference type="NCBI Taxonomy" id="1884916"/>
    <lineage>
        <taxon>Bacteria</taxon>
        <taxon>Bacillati</taxon>
        <taxon>Actinomycetota</taxon>
        <taxon>Actinomycetes</taxon>
        <taxon>Candidatus Nanopelagicales</taxon>
        <taxon>Candidatus Nanopelagicaceae</taxon>
        <taxon>Candidatus Nanopelagicus</taxon>
    </lineage>
</organism>
<accession>A0A249L5P6</accession>
<evidence type="ECO:0000256" key="10">
    <source>
        <dbReference type="RuleBase" id="RU361157"/>
    </source>
</evidence>
<dbReference type="GO" id="GO:0015920">
    <property type="term" value="P:lipopolysaccharide transport"/>
    <property type="evidence" value="ECO:0007669"/>
    <property type="project" value="TreeGrafter"/>
</dbReference>
<keyword evidence="5" id="KW-0997">Cell inner membrane</keyword>
<dbReference type="GO" id="GO:0140359">
    <property type="term" value="F:ABC-type transporter activity"/>
    <property type="evidence" value="ECO:0007669"/>
    <property type="project" value="InterPro"/>
</dbReference>
<dbReference type="InterPro" id="IPR047817">
    <property type="entry name" value="ABC2_TM_bact-type"/>
</dbReference>
<dbReference type="Pfam" id="PF01061">
    <property type="entry name" value="ABC2_membrane"/>
    <property type="match status" value="1"/>
</dbReference>
<evidence type="ECO:0000313" key="13">
    <source>
        <dbReference type="Proteomes" id="UP000217210"/>
    </source>
</evidence>
<sequence length="268" mass="29831">MRAKKVSLYSLTGFSKNNLQLLRLLIQQELTLRYKRSVIGIGWTLLNPMLTSFVLWIVFSFLFVGKLEVGQQFAPYLMAGILLNTFFSQGLLQAANSIAANGGVLTKVSVPPKIFAFAAALAAFINFLIGLIPLAVVVYISGQTLSLTFPLVLVIGLFMAFFTAGIGLTLSVIFIRFEDAKNIVNVLLLILIYLTPIFYPIGILNESMQQIVTLNPLTSFLDAFRWAFSDNATATWRDFLYLALISITTFALGNLFFKKRWSKTIAML</sequence>
<feature type="transmembrane region" description="Helical" evidence="10">
    <location>
        <begin position="38"/>
        <end position="64"/>
    </location>
</feature>
<feature type="transmembrane region" description="Helical" evidence="10">
    <location>
        <begin position="76"/>
        <end position="94"/>
    </location>
</feature>
<evidence type="ECO:0000256" key="5">
    <source>
        <dbReference type="ARBA" id="ARBA00022519"/>
    </source>
</evidence>
<gene>
    <name evidence="12" type="ORF">B1sIIB91_05420</name>
</gene>
<feature type="transmembrane region" description="Helical" evidence="10">
    <location>
        <begin position="152"/>
        <end position="175"/>
    </location>
</feature>
<evidence type="ECO:0000256" key="7">
    <source>
        <dbReference type="ARBA" id="ARBA00022989"/>
    </source>
</evidence>
<protein>
    <recommendedName>
        <fullName evidence="10">Transport permease protein</fullName>
    </recommendedName>
</protein>
<dbReference type="PRINTS" id="PR00164">
    <property type="entry name" value="ABC2TRNSPORT"/>
</dbReference>
<evidence type="ECO:0000256" key="3">
    <source>
        <dbReference type="ARBA" id="ARBA00022448"/>
    </source>
</evidence>
<feature type="transmembrane region" description="Helical" evidence="10">
    <location>
        <begin position="114"/>
        <end position="140"/>
    </location>
</feature>
<feature type="domain" description="ABC transmembrane type-2" evidence="11">
    <location>
        <begin position="39"/>
        <end position="260"/>
    </location>
</feature>
<keyword evidence="9" id="KW-0046">Antibiotic resistance</keyword>
<dbReference type="PANTHER" id="PTHR30413">
    <property type="entry name" value="INNER MEMBRANE TRANSPORT PERMEASE"/>
    <property type="match status" value="1"/>
</dbReference>
<dbReference type="OrthoDB" id="9789409at2"/>
<keyword evidence="3 10" id="KW-0813">Transport</keyword>
<dbReference type="KEGG" id="nab:B1sIIB91_05420"/>
<dbReference type="PROSITE" id="PS51012">
    <property type="entry name" value="ABC_TM2"/>
    <property type="match status" value="1"/>
</dbReference>
<comment type="similarity">
    <text evidence="2 10">Belongs to the ABC-2 integral membrane protein family.</text>
</comment>
<dbReference type="RefSeq" id="WP_095688571.1">
    <property type="nucleotide sequence ID" value="NZ_CP016779.1"/>
</dbReference>
<keyword evidence="8 10" id="KW-0472">Membrane</keyword>
<evidence type="ECO:0000256" key="9">
    <source>
        <dbReference type="ARBA" id="ARBA00023251"/>
    </source>
</evidence>
<evidence type="ECO:0000256" key="8">
    <source>
        <dbReference type="ARBA" id="ARBA00023136"/>
    </source>
</evidence>
<dbReference type="InterPro" id="IPR000412">
    <property type="entry name" value="ABC_2_transport"/>
</dbReference>
<evidence type="ECO:0000256" key="4">
    <source>
        <dbReference type="ARBA" id="ARBA00022475"/>
    </source>
</evidence>
<feature type="transmembrane region" description="Helical" evidence="10">
    <location>
        <begin position="239"/>
        <end position="257"/>
    </location>
</feature>
<keyword evidence="6 10" id="KW-0812">Transmembrane</keyword>
<comment type="subcellular location">
    <subcellularLocation>
        <location evidence="1">Cell inner membrane</location>
        <topology evidence="1">Multi-pass membrane protein</topology>
    </subcellularLocation>
    <subcellularLocation>
        <location evidence="10">Cell membrane</location>
        <topology evidence="10">Multi-pass membrane protein</topology>
    </subcellularLocation>
</comment>
<feature type="transmembrane region" description="Helical" evidence="10">
    <location>
        <begin position="182"/>
        <end position="201"/>
    </location>
</feature>
<evidence type="ECO:0000259" key="11">
    <source>
        <dbReference type="PROSITE" id="PS51012"/>
    </source>
</evidence>